<evidence type="ECO:0000313" key="3">
    <source>
        <dbReference type="Proteomes" id="UP000751190"/>
    </source>
</evidence>
<sequence>MVRAQLALFACGLVAVRAGGSAVERSALRARALRGGFKPAEELSEDALRAAYTCKEASAEALAALDGKVSEMAKALEMGEPIAGFGEAADKATKDAVEAFDAVAPKRNKELVGAARAELKAAAHAKLHVAFGQQLQVLKAKAIAIYQDSVSASDVNVQGMITADQFFVREAAASIASGASWSYAAERQSLQGILQTLEREWKKGVAAKIQAAQQMSTAMQYLQVQQAQLQQLQQQLYGGGAGKWNVGAAYRPPDTNINLSFNHQQGRTNIVASMVPDEQQSLLGANGFTNGVGPANLGVTVNVNV</sequence>
<keyword evidence="1" id="KW-0732">Signal</keyword>
<dbReference type="OrthoDB" id="1597724at2759"/>
<keyword evidence="3" id="KW-1185">Reference proteome</keyword>
<reference evidence="2" key="1">
    <citation type="submission" date="2021-05" db="EMBL/GenBank/DDBJ databases">
        <title>The genome of the haptophyte Pavlova lutheri (Diacronema luteri, Pavlovales) - a model for lipid biosynthesis in eukaryotic algae.</title>
        <authorList>
            <person name="Hulatt C.J."/>
            <person name="Posewitz M.C."/>
        </authorList>
    </citation>
    <scope>NUCLEOTIDE SEQUENCE</scope>
    <source>
        <strain evidence="2">NIVA-4/92</strain>
    </source>
</reference>
<organism evidence="2 3">
    <name type="scientific">Diacronema lutheri</name>
    <name type="common">Unicellular marine alga</name>
    <name type="synonym">Monochrysis lutheri</name>
    <dbReference type="NCBI Taxonomy" id="2081491"/>
    <lineage>
        <taxon>Eukaryota</taxon>
        <taxon>Haptista</taxon>
        <taxon>Haptophyta</taxon>
        <taxon>Pavlovophyceae</taxon>
        <taxon>Pavlovales</taxon>
        <taxon>Pavlovaceae</taxon>
        <taxon>Diacronema</taxon>
    </lineage>
</organism>
<feature type="signal peptide" evidence="1">
    <location>
        <begin position="1"/>
        <end position="18"/>
    </location>
</feature>
<dbReference type="EMBL" id="JAGTXO010000004">
    <property type="protein sequence ID" value="KAG8468369.1"/>
    <property type="molecule type" value="Genomic_DNA"/>
</dbReference>
<proteinExistence type="predicted"/>
<evidence type="ECO:0000313" key="2">
    <source>
        <dbReference type="EMBL" id="KAG8468369.1"/>
    </source>
</evidence>
<protein>
    <submittedName>
        <fullName evidence="2">Uncharacterized protein</fullName>
    </submittedName>
</protein>
<gene>
    <name evidence="2" type="ORF">KFE25_013452</name>
</gene>
<feature type="chain" id="PRO_5035281944" evidence="1">
    <location>
        <begin position="19"/>
        <end position="305"/>
    </location>
</feature>
<dbReference type="Proteomes" id="UP000751190">
    <property type="component" value="Unassembled WGS sequence"/>
</dbReference>
<name>A0A8J6CD94_DIALT</name>
<dbReference type="OMA" id="YGQSSPW"/>
<dbReference type="AlphaFoldDB" id="A0A8J6CD94"/>
<evidence type="ECO:0000256" key="1">
    <source>
        <dbReference type="SAM" id="SignalP"/>
    </source>
</evidence>
<comment type="caution">
    <text evidence="2">The sequence shown here is derived from an EMBL/GenBank/DDBJ whole genome shotgun (WGS) entry which is preliminary data.</text>
</comment>
<accession>A0A8J6CD94</accession>